<gene>
    <name evidence="1" type="ORF">ADUPG1_005779</name>
</gene>
<evidence type="ECO:0000313" key="1">
    <source>
        <dbReference type="EMBL" id="GKT31171.1"/>
    </source>
</evidence>
<keyword evidence="2" id="KW-1185">Reference proteome</keyword>
<accession>A0ABQ5KGW8</accession>
<feature type="non-terminal residue" evidence="1">
    <location>
        <position position="1"/>
    </location>
</feature>
<reference evidence="1" key="1">
    <citation type="submission" date="2022-03" db="EMBL/GenBank/DDBJ databases">
        <title>Draft genome sequence of Aduncisulcus paluster, a free-living microaerophilic Fornicata.</title>
        <authorList>
            <person name="Yuyama I."/>
            <person name="Kume K."/>
            <person name="Tamura T."/>
            <person name="Inagaki Y."/>
            <person name="Hashimoto T."/>
        </authorList>
    </citation>
    <scope>NUCLEOTIDE SEQUENCE</scope>
    <source>
        <strain evidence="1">NY0171</strain>
    </source>
</reference>
<comment type="caution">
    <text evidence="1">The sequence shown here is derived from an EMBL/GenBank/DDBJ whole genome shotgun (WGS) entry which is preliminary data.</text>
</comment>
<proteinExistence type="predicted"/>
<evidence type="ECO:0000313" key="2">
    <source>
        <dbReference type="Proteomes" id="UP001057375"/>
    </source>
</evidence>
<evidence type="ECO:0008006" key="3">
    <source>
        <dbReference type="Google" id="ProtNLM"/>
    </source>
</evidence>
<sequence>IAKAIHVAERSVERWVANWKKGQLEEEQGTRRRVRTITDEISRSIKGKVEAEPGIMLDEIQSFIRATHHTELALSSICSFLHRSGYTYKKISCIARRVQRNRY</sequence>
<dbReference type="Proteomes" id="UP001057375">
    <property type="component" value="Unassembled WGS sequence"/>
</dbReference>
<protein>
    <recommendedName>
        <fullName evidence="3">Transposase</fullName>
    </recommendedName>
</protein>
<dbReference type="InterPro" id="IPR009057">
    <property type="entry name" value="Homeodomain-like_sf"/>
</dbReference>
<dbReference type="EMBL" id="BQXS01009399">
    <property type="protein sequence ID" value="GKT31171.1"/>
    <property type="molecule type" value="Genomic_DNA"/>
</dbReference>
<dbReference type="SUPFAM" id="SSF46689">
    <property type="entry name" value="Homeodomain-like"/>
    <property type="match status" value="1"/>
</dbReference>
<organism evidence="1 2">
    <name type="scientific">Aduncisulcus paluster</name>
    <dbReference type="NCBI Taxonomy" id="2918883"/>
    <lineage>
        <taxon>Eukaryota</taxon>
        <taxon>Metamonada</taxon>
        <taxon>Carpediemonas-like organisms</taxon>
        <taxon>Aduncisulcus</taxon>
    </lineage>
</organism>
<name>A0ABQ5KGW8_9EUKA</name>